<dbReference type="RefSeq" id="XP_009776983.1">
    <property type="nucleotide sequence ID" value="XM_009778681.1"/>
</dbReference>
<evidence type="ECO:0000313" key="1">
    <source>
        <dbReference type="Proteomes" id="UP000189701"/>
    </source>
</evidence>
<proteinExistence type="predicted"/>
<organism evidence="1 2">
    <name type="scientific">Nicotiana sylvestris</name>
    <name type="common">Wood tobacco</name>
    <name type="synonym">South American tobacco</name>
    <dbReference type="NCBI Taxonomy" id="4096"/>
    <lineage>
        <taxon>Eukaryota</taxon>
        <taxon>Viridiplantae</taxon>
        <taxon>Streptophyta</taxon>
        <taxon>Embryophyta</taxon>
        <taxon>Tracheophyta</taxon>
        <taxon>Spermatophyta</taxon>
        <taxon>Magnoliopsida</taxon>
        <taxon>eudicotyledons</taxon>
        <taxon>Gunneridae</taxon>
        <taxon>Pentapetalae</taxon>
        <taxon>asterids</taxon>
        <taxon>lamiids</taxon>
        <taxon>Solanales</taxon>
        <taxon>Solanaceae</taxon>
        <taxon>Nicotianoideae</taxon>
        <taxon>Nicotianeae</taxon>
        <taxon>Nicotiana</taxon>
    </lineage>
</organism>
<accession>A0A1U7WEA3</accession>
<evidence type="ECO:0000313" key="2">
    <source>
        <dbReference type="RefSeq" id="XP_009776983.1"/>
    </source>
</evidence>
<dbReference type="Gene3D" id="1.10.287.110">
    <property type="entry name" value="DnaJ domain"/>
    <property type="match status" value="1"/>
</dbReference>
<reference evidence="2" key="2">
    <citation type="submission" date="2025-08" db="UniProtKB">
        <authorList>
            <consortium name="RefSeq"/>
        </authorList>
    </citation>
    <scope>IDENTIFICATION</scope>
    <source>
        <tissue evidence="2">Leaf</tissue>
    </source>
</reference>
<keyword evidence="1" id="KW-1185">Reference proteome</keyword>
<name>A0A1U7WEA3_NICSY</name>
<reference evidence="1" key="1">
    <citation type="journal article" date="2013" name="Genome Biol.">
        <title>Reference genomes and transcriptomes of Nicotiana sylvestris and Nicotiana tomentosiformis.</title>
        <authorList>
            <person name="Sierro N."/>
            <person name="Battey J.N."/>
            <person name="Ouadi S."/>
            <person name="Bovet L."/>
            <person name="Goepfert S."/>
            <person name="Bakaher N."/>
            <person name="Peitsch M.C."/>
            <person name="Ivanov N.V."/>
        </authorList>
    </citation>
    <scope>NUCLEOTIDE SEQUENCE [LARGE SCALE GENOMIC DNA]</scope>
</reference>
<dbReference type="Proteomes" id="UP000189701">
    <property type="component" value="Unplaced"/>
</dbReference>
<dbReference type="SUPFAM" id="SSF46565">
    <property type="entry name" value="Chaperone J-domain"/>
    <property type="match status" value="1"/>
</dbReference>
<dbReference type="AlphaFoldDB" id="A0A1U7WEA3"/>
<dbReference type="InterPro" id="IPR036869">
    <property type="entry name" value="J_dom_sf"/>
</dbReference>
<protein>
    <submittedName>
        <fullName evidence="2">Chaperone protein dnaJ 11, chloroplastic-like</fullName>
    </submittedName>
</protein>
<feature type="non-terminal residue" evidence="2">
    <location>
        <position position="64"/>
    </location>
</feature>
<gene>
    <name evidence="2" type="primary">LOC104226649</name>
</gene>
<sequence length="64" mass="7254">MTANTVIQMLWPVAFPKKEISATEFMKIHSAYVTLSDPDKRAYYDCQYSRQPSVTVTSSNTASF</sequence>